<dbReference type="RefSeq" id="WP_275997693.1">
    <property type="nucleotide sequence ID" value="NZ_AP022574.1"/>
</dbReference>
<accession>A0A7I7MIA1</accession>
<organism evidence="1 2">
    <name type="scientific">Mycolicibacterium psychrotolerans</name>
    <dbReference type="NCBI Taxonomy" id="216929"/>
    <lineage>
        <taxon>Bacteria</taxon>
        <taxon>Bacillati</taxon>
        <taxon>Actinomycetota</taxon>
        <taxon>Actinomycetes</taxon>
        <taxon>Mycobacteriales</taxon>
        <taxon>Mycobacteriaceae</taxon>
        <taxon>Mycolicibacterium</taxon>
    </lineage>
</organism>
<dbReference type="InterPro" id="IPR047641">
    <property type="entry name" value="ABC_transpr_MalK/UgpC-like"/>
</dbReference>
<dbReference type="AlphaFoldDB" id="A0A7I7MIA1"/>
<name>A0A7I7MIA1_9MYCO</name>
<dbReference type="GO" id="GO:0055052">
    <property type="term" value="C:ATP-binding cassette (ABC) transporter complex, substrate-binding subunit-containing"/>
    <property type="evidence" value="ECO:0007669"/>
    <property type="project" value="TreeGrafter"/>
</dbReference>
<keyword evidence="2" id="KW-1185">Reference proteome</keyword>
<dbReference type="PANTHER" id="PTHR43875:SF1">
    <property type="entry name" value="OSMOPROTECTIVE COMPOUNDS UPTAKE ATP-BINDING PROTEIN GGTA"/>
    <property type="match status" value="1"/>
</dbReference>
<evidence type="ECO:0000313" key="1">
    <source>
        <dbReference type="EMBL" id="BBX71582.1"/>
    </source>
</evidence>
<protein>
    <recommendedName>
        <fullName evidence="3">Sugar ABC transporter ATP-binding protein</fullName>
    </recommendedName>
</protein>
<proteinExistence type="predicted"/>
<gene>
    <name evidence="1" type="ORF">MPSYJ_50430</name>
</gene>
<evidence type="ECO:0008006" key="3">
    <source>
        <dbReference type="Google" id="ProtNLM"/>
    </source>
</evidence>
<dbReference type="PANTHER" id="PTHR43875">
    <property type="entry name" value="MALTODEXTRIN IMPORT ATP-BINDING PROTEIN MSMX"/>
    <property type="match status" value="1"/>
</dbReference>
<reference evidence="1 2" key="1">
    <citation type="journal article" date="2019" name="Emerg. Microbes Infect.">
        <title>Comprehensive subspecies identification of 175 nontuberculous mycobacteria species based on 7547 genomic profiles.</title>
        <authorList>
            <person name="Matsumoto Y."/>
            <person name="Kinjo T."/>
            <person name="Motooka D."/>
            <person name="Nabeya D."/>
            <person name="Jung N."/>
            <person name="Uechi K."/>
            <person name="Horii T."/>
            <person name="Iida T."/>
            <person name="Fujita J."/>
            <person name="Nakamura S."/>
        </authorList>
    </citation>
    <scope>NUCLEOTIDE SEQUENCE [LARGE SCALE GENOMIC DNA]</scope>
    <source>
        <strain evidence="1 2">JCM 13323</strain>
    </source>
</reference>
<dbReference type="Proteomes" id="UP000466514">
    <property type="component" value="Chromosome"/>
</dbReference>
<sequence>MVFQSYALYPHMTVYRNLAYGLKQRKTPRAEIERRVRETAELLQIGELLDRKPG</sequence>
<dbReference type="KEGG" id="mpsc:MPSYJ_50430"/>
<dbReference type="SUPFAM" id="SSF52540">
    <property type="entry name" value="P-loop containing nucleoside triphosphate hydrolases"/>
    <property type="match status" value="1"/>
</dbReference>
<dbReference type="GO" id="GO:0016887">
    <property type="term" value="F:ATP hydrolysis activity"/>
    <property type="evidence" value="ECO:0007669"/>
    <property type="project" value="InterPro"/>
</dbReference>
<evidence type="ECO:0000313" key="2">
    <source>
        <dbReference type="Proteomes" id="UP000466514"/>
    </source>
</evidence>
<dbReference type="EMBL" id="AP022574">
    <property type="protein sequence ID" value="BBX71582.1"/>
    <property type="molecule type" value="Genomic_DNA"/>
</dbReference>
<dbReference type="Gene3D" id="3.40.50.300">
    <property type="entry name" value="P-loop containing nucleotide triphosphate hydrolases"/>
    <property type="match status" value="1"/>
</dbReference>
<dbReference type="InterPro" id="IPR027417">
    <property type="entry name" value="P-loop_NTPase"/>
</dbReference>